<dbReference type="EC" id="2.7.13.3" evidence="2"/>
<comment type="caution">
    <text evidence="10">The sequence shown here is derived from an EMBL/GenBank/DDBJ whole genome shotgun (WGS) entry which is preliminary data.</text>
</comment>
<dbReference type="PRINTS" id="PR00344">
    <property type="entry name" value="BCTRLSENSOR"/>
</dbReference>
<evidence type="ECO:0000256" key="5">
    <source>
        <dbReference type="ARBA" id="ARBA00023012"/>
    </source>
</evidence>
<dbReference type="Proteomes" id="UP000780875">
    <property type="component" value="Unassembled WGS sequence"/>
</dbReference>
<evidence type="ECO:0000256" key="8">
    <source>
        <dbReference type="SAM" id="Phobius"/>
    </source>
</evidence>
<dbReference type="SUPFAM" id="SSF55874">
    <property type="entry name" value="ATPase domain of HSP90 chaperone/DNA topoisomerase II/histidine kinase"/>
    <property type="match status" value="1"/>
</dbReference>
<evidence type="ECO:0000256" key="3">
    <source>
        <dbReference type="ARBA" id="ARBA00022679"/>
    </source>
</evidence>
<keyword evidence="7" id="KW-0175">Coiled coil</keyword>
<keyword evidence="4 10" id="KW-0418">Kinase</keyword>
<reference evidence="10 11" key="1">
    <citation type="submission" date="2021-09" db="EMBL/GenBank/DDBJ databases">
        <title>Whole genome sequence of Nocardioides sp. GBK3QG-3.</title>
        <authorList>
            <person name="Tuo L."/>
        </authorList>
    </citation>
    <scope>NUCLEOTIDE SEQUENCE [LARGE SCALE GENOMIC DNA]</scope>
    <source>
        <strain evidence="10 11">GBK3QG-3</strain>
    </source>
</reference>
<feature type="domain" description="Histidine kinase" evidence="9">
    <location>
        <begin position="277"/>
        <end position="474"/>
    </location>
</feature>
<dbReference type="EMBL" id="JAIQZJ010000009">
    <property type="protein sequence ID" value="MBZ5739719.1"/>
    <property type="molecule type" value="Genomic_DNA"/>
</dbReference>
<keyword evidence="5" id="KW-0902">Two-component regulatory system</keyword>
<evidence type="ECO:0000313" key="10">
    <source>
        <dbReference type="EMBL" id="MBZ5739719.1"/>
    </source>
</evidence>
<keyword evidence="8" id="KW-1133">Transmembrane helix</keyword>
<feature type="transmembrane region" description="Helical" evidence="8">
    <location>
        <begin position="223"/>
        <end position="242"/>
    </location>
</feature>
<evidence type="ECO:0000256" key="7">
    <source>
        <dbReference type="SAM" id="Coils"/>
    </source>
</evidence>
<comment type="catalytic activity">
    <reaction evidence="1">
        <text>ATP + protein L-histidine = ADP + protein N-phospho-L-histidine.</text>
        <dbReference type="EC" id="2.7.13.3"/>
    </reaction>
</comment>
<feature type="coiled-coil region" evidence="7">
    <location>
        <begin position="251"/>
        <end position="328"/>
    </location>
</feature>
<dbReference type="InterPro" id="IPR050351">
    <property type="entry name" value="BphY/WalK/GraS-like"/>
</dbReference>
<feature type="transmembrane region" description="Helical" evidence="8">
    <location>
        <begin position="168"/>
        <end position="188"/>
    </location>
</feature>
<feature type="transmembrane region" description="Helical" evidence="8">
    <location>
        <begin position="200"/>
        <end position="217"/>
    </location>
</feature>
<dbReference type="PROSITE" id="PS50109">
    <property type="entry name" value="HIS_KIN"/>
    <property type="match status" value="1"/>
</dbReference>
<dbReference type="RefSeq" id="WP_224124080.1">
    <property type="nucleotide sequence ID" value="NZ_JAIQZJ010000009.1"/>
</dbReference>
<keyword evidence="8" id="KW-0812">Transmembrane</keyword>
<evidence type="ECO:0000313" key="11">
    <source>
        <dbReference type="Proteomes" id="UP000780875"/>
    </source>
</evidence>
<feature type="transmembrane region" description="Helical" evidence="8">
    <location>
        <begin position="105"/>
        <end position="123"/>
    </location>
</feature>
<name>A0ABS7UFE2_9ACTN</name>
<accession>A0ABS7UFE2</accession>
<organism evidence="10 11">
    <name type="scientific">Nocardioides mangrovi</name>
    <dbReference type="NCBI Taxonomy" id="2874580"/>
    <lineage>
        <taxon>Bacteria</taxon>
        <taxon>Bacillati</taxon>
        <taxon>Actinomycetota</taxon>
        <taxon>Actinomycetes</taxon>
        <taxon>Propionibacteriales</taxon>
        <taxon>Nocardioidaceae</taxon>
        <taxon>Nocardioides</taxon>
    </lineage>
</organism>
<dbReference type="PANTHER" id="PTHR42878">
    <property type="entry name" value="TWO-COMPONENT HISTIDINE KINASE"/>
    <property type="match status" value="1"/>
</dbReference>
<feature type="transmembrane region" description="Helical" evidence="8">
    <location>
        <begin position="75"/>
        <end position="93"/>
    </location>
</feature>
<dbReference type="GO" id="GO:0016301">
    <property type="term" value="F:kinase activity"/>
    <property type="evidence" value="ECO:0007669"/>
    <property type="project" value="UniProtKB-KW"/>
</dbReference>
<dbReference type="InterPro" id="IPR005467">
    <property type="entry name" value="His_kinase_dom"/>
</dbReference>
<evidence type="ECO:0000256" key="2">
    <source>
        <dbReference type="ARBA" id="ARBA00012438"/>
    </source>
</evidence>
<gene>
    <name evidence="10" type="ORF">K8U61_16205</name>
</gene>
<dbReference type="Pfam" id="PF02518">
    <property type="entry name" value="HATPase_c"/>
    <property type="match status" value="1"/>
</dbReference>
<dbReference type="SMART" id="SM00387">
    <property type="entry name" value="HATPase_c"/>
    <property type="match status" value="1"/>
</dbReference>
<evidence type="ECO:0000259" key="9">
    <source>
        <dbReference type="PROSITE" id="PS50109"/>
    </source>
</evidence>
<evidence type="ECO:0000256" key="6">
    <source>
        <dbReference type="ARBA" id="ARBA00039401"/>
    </source>
</evidence>
<dbReference type="InterPro" id="IPR036890">
    <property type="entry name" value="HATPase_C_sf"/>
</dbReference>
<keyword evidence="11" id="KW-1185">Reference proteome</keyword>
<keyword evidence="8" id="KW-0472">Membrane</keyword>
<sequence>MLQWARAPRGCREGVTTAVLAALIALPMVRIALDPDAGAQRAATVGTLLAHAALLAAGTALFLERRLGGPRGDSWLVVVLTAIGTQGVYWSALAATDVVSTPEHPTLLAAGLVAGTLLVLLAVRASGRLPDSRAPLVTGCALGLGVIGIRSIAASLASEQPAGSPSTAVVGVLLGIAFALTVAVAIALLRIATVPPWVRLRLAVAVTLLALGRITLLPDQGSWPAVVAAIATTAAAVVLLATTADQVRTTLLTEREVRALLERRIEDVEAEIRNDRSRVHEIRATLGGIASASDLLHRRAATIGPARRAELESMMDSELARLERLTTDDAALRPGTVDLDSTILPLVLRHRLRGTDVRWEPSGATAWGRADDVAEILSVLLENARQHAPYAEVRIEVHPSEETVEIRVSDTGPGVDPLLGNAIFAWGGHRAGSPGEGIGLSTASELSAALGGYLRLVDSPGGGATFALGLRPTSVHHDNSASA</sequence>
<proteinExistence type="predicted"/>
<dbReference type="InterPro" id="IPR004358">
    <property type="entry name" value="Sig_transdc_His_kin-like_C"/>
</dbReference>
<protein>
    <recommendedName>
        <fullName evidence="6">Sensor-like histidine kinase SenX3</fullName>
        <ecNumber evidence="2">2.7.13.3</ecNumber>
    </recommendedName>
</protein>
<dbReference type="Gene3D" id="3.30.565.10">
    <property type="entry name" value="Histidine kinase-like ATPase, C-terminal domain"/>
    <property type="match status" value="1"/>
</dbReference>
<feature type="transmembrane region" description="Helical" evidence="8">
    <location>
        <begin position="135"/>
        <end position="156"/>
    </location>
</feature>
<dbReference type="PANTHER" id="PTHR42878:SF14">
    <property type="entry name" value="OSMOLARITY TWO-COMPONENT SYSTEM PROTEIN SSK1"/>
    <property type="match status" value="1"/>
</dbReference>
<evidence type="ECO:0000256" key="4">
    <source>
        <dbReference type="ARBA" id="ARBA00022777"/>
    </source>
</evidence>
<dbReference type="InterPro" id="IPR003594">
    <property type="entry name" value="HATPase_dom"/>
</dbReference>
<feature type="transmembrane region" description="Helical" evidence="8">
    <location>
        <begin position="42"/>
        <end position="63"/>
    </location>
</feature>
<evidence type="ECO:0000256" key="1">
    <source>
        <dbReference type="ARBA" id="ARBA00000085"/>
    </source>
</evidence>
<keyword evidence="3" id="KW-0808">Transferase</keyword>